<comment type="caution">
    <text evidence="1">The sequence shown here is derived from an EMBL/GenBank/DDBJ whole genome shotgun (WGS) entry which is preliminary data.</text>
</comment>
<proteinExistence type="predicted"/>
<dbReference type="RefSeq" id="WP_139579819.1">
    <property type="nucleotide sequence ID" value="NZ_VDMA02000028.1"/>
</dbReference>
<name>A0A5N6BEI6_9ACTN</name>
<dbReference type="Pfam" id="PF19892">
    <property type="entry name" value="DUF6365"/>
    <property type="match status" value="1"/>
</dbReference>
<accession>A0A5N6BEI6</accession>
<keyword evidence="2" id="KW-1185">Reference proteome</keyword>
<dbReference type="EMBL" id="VDMA02000028">
    <property type="protein sequence ID" value="KAB8178299.1"/>
    <property type="molecule type" value="Genomic_DNA"/>
</dbReference>
<dbReference type="AlphaFoldDB" id="A0A5N6BEI6"/>
<sequence>MKLLHFSLPVLGGYGETFVGLSLADQLADGGVQNHFVTTKAVEPLFRAGRYPFHIIDGDARPVERFVDEVIRDVRPDAIVLADYTNFWGHMVRSGVDDPWFIEKHGVPLLPIDMWEWENTVFAYDFCGRGWGREYDRHILDMDVHLRPVPIAHLDPGPSGRGYPYRIIAPEPGRDERTRAKVFAELGLSPNDRLVLIPVSSWQQPKEVTRQTTDMMVRLGERVPELLAHYLRQLPDSTHVVVVGPMLEPFTTLPAERLHVLAPTTPDRYHALLSSADLLLSLSMNAVTLARAVLMGTPGMLLTNRFTLTDEQSVAGMEQELGGLSDTVRSWLGEVVPIDPFRHWPKGLYHFVEPLVQGNEYLTAMAHEQLFDERAVVEGMRGILYEPAVRERLAEAQSRYVRLVDDLPPTHEVIRAAAGKLGIKNA</sequence>
<dbReference type="InterPro" id="IPR045945">
    <property type="entry name" value="DUF6365"/>
</dbReference>
<protein>
    <recommendedName>
        <fullName evidence="3">Glycosyltransferase</fullName>
    </recommendedName>
</protein>
<dbReference type="SUPFAM" id="SSF53756">
    <property type="entry name" value="UDP-Glycosyltransferase/glycogen phosphorylase"/>
    <property type="match status" value="1"/>
</dbReference>
<evidence type="ECO:0000313" key="1">
    <source>
        <dbReference type="EMBL" id="KAB8178299.1"/>
    </source>
</evidence>
<reference evidence="1 2" key="1">
    <citation type="submission" date="2019-10" db="EMBL/GenBank/DDBJ databases">
        <title>Nonomuraea sp. nov., isolated from Phyllanthus amarus.</title>
        <authorList>
            <person name="Klykleung N."/>
            <person name="Tanasupawat S."/>
        </authorList>
    </citation>
    <scope>NUCLEOTIDE SEQUENCE [LARGE SCALE GENOMIC DNA]</scope>
    <source>
        <strain evidence="1 2">CR1-09</strain>
    </source>
</reference>
<organism evidence="1 2">
    <name type="scientific">Microbispora catharanthi</name>
    <dbReference type="NCBI Taxonomy" id="1712871"/>
    <lineage>
        <taxon>Bacteria</taxon>
        <taxon>Bacillati</taxon>
        <taxon>Actinomycetota</taxon>
        <taxon>Actinomycetes</taxon>
        <taxon>Streptosporangiales</taxon>
        <taxon>Streptosporangiaceae</taxon>
        <taxon>Microbispora</taxon>
    </lineage>
</organism>
<evidence type="ECO:0000313" key="2">
    <source>
        <dbReference type="Proteomes" id="UP000313066"/>
    </source>
</evidence>
<gene>
    <name evidence="1" type="ORF">FH610_036620</name>
</gene>
<evidence type="ECO:0008006" key="3">
    <source>
        <dbReference type="Google" id="ProtNLM"/>
    </source>
</evidence>
<dbReference type="Proteomes" id="UP000313066">
    <property type="component" value="Unassembled WGS sequence"/>
</dbReference>